<feature type="region of interest" description="Disordered" evidence="1">
    <location>
        <begin position="1"/>
        <end position="22"/>
    </location>
</feature>
<comment type="caution">
    <text evidence="2">The sequence shown here is derived from an EMBL/GenBank/DDBJ whole genome shotgun (WGS) entry which is preliminary data.</text>
</comment>
<name>A0AAV4PFH1_9ARAC</name>
<accession>A0AAV4PFH1</accession>
<gene>
    <name evidence="2" type="ORF">CDAR_320201</name>
</gene>
<feature type="region of interest" description="Disordered" evidence="1">
    <location>
        <begin position="43"/>
        <end position="71"/>
    </location>
</feature>
<dbReference type="EMBL" id="BPLQ01002861">
    <property type="protein sequence ID" value="GIX96082.1"/>
    <property type="molecule type" value="Genomic_DNA"/>
</dbReference>
<reference evidence="2 3" key="1">
    <citation type="submission" date="2021-06" db="EMBL/GenBank/DDBJ databases">
        <title>Caerostris darwini draft genome.</title>
        <authorList>
            <person name="Kono N."/>
            <person name="Arakawa K."/>
        </authorList>
    </citation>
    <scope>NUCLEOTIDE SEQUENCE [LARGE SCALE GENOMIC DNA]</scope>
</reference>
<feature type="compositionally biased region" description="Basic and acidic residues" evidence="1">
    <location>
        <begin position="48"/>
        <end position="64"/>
    </location>
</feature>
<dbReference type="AlphaFoldDB" id="A0AAV4PFH1"/>
<evidence type="ECO:0000256" key="1">
    <source>
        <dbReference type="SAM" id="MobiDB-lite"/>
    </source>
</evidence>
<sequence length="146" mass="16674">MAPSSLLIPARETKTKTEKGGNDEAHLAKEIFVWVIEKLVQGKVKPRSQWENKDSSNGLDKSERSPWPLRPKLPSALLHAKRTKRKHTLSSVNMLRSGNHFSLFDTDISAFDVVLTEGKIDRLPKEPKKEVLSIFLIYYRLLHTNT</sequence>
<dbReference type="Proteomes" id="UP001054837">
    <property type="component" value="Unassembled WGS sequence"/>
</dbReference>
<organism evidence="2 3">
    <name type="scientific">Caerostris darwini</name>
    <dbReference type="NCBI Taxonomy" id="1538125"/>
    <lineage>
        <taxon>Eukaryota</taxon>
        <taxon>Metazoa</taxon>
        <taxon>Ecdysozoa</taxon>
        <taxon>Arthropoda</taxon>
        <taxon>Chelicerata</taxon>
        <taxon>Arachnida</taxon>
        <taxon>Araneae</taxon>
        <taxon>Araneomorphae</taxon>
        <taxon>Entelegynae</taxon>
        <taxon>Araneoidea</taxon>
        <taxon>Araneidae</taxon>
        <taxon>Caerostris</taxon>
    </lineage>
</organism>
<evidence type="ECO:0000313" key="2">
    <source>
        <dbReference type="EMBL" id="GIX96082.1"/>
    </source>
</evidence>
<protein>
    <submittedName>
        <fullName evidence="2">Uncharacterized protein</fullName>
    </submittedName>
</protein>
<proteinExistence type="predicted"/>
<keyword evidence="3" id="KW-1185">Reference proteome</keyword>
<evidence type="ECO:0000313" key="3">
    <source>
        <dbReference type="Proteomes" id="UP001054837"/>
    </source>
</evidence>
<feature type="compositionally biased region" description="Basic and acidic residues" evidence="1">
    <location>
        <begin position="11"/>
        <end position="22"/>
    </location>
</feature>